<dbReference type="EMBL" id="CM029039">
    <property type="protein sequence ID" value="KAG2643549.1"/>
    <property type="molecule type" value="Genomic_DNA"/>
</dbReference>
<evidence type="ECO:0000313" key="2">
    <source>
        <dbReference type="EMBL" id="KAG2643549.1"/>
    </source>
</evidence>
<comment type="caution">
    <text evidence="2">The sequence shown here is derived from an EMBL/GenBank/DDBJ whole genome shotgun (WGS) entry which is preliminary data.</text>
</comment>
<accession>A0A8T0WK82</accession>
<feature type="region of interest" description="Disordered" evidence="1">
    <location>
        <begin position="1"/>
        <end position="82"/>
    </location>
</feature>
<proteinExistence type="predicted"/>
<reference evidence="2" key="1">
    <citation type="submission" date="2020-05" db="EMBL/GenBank/DDBJ databases">
        <title>WGS assembly of Panicum virgatum.</title>
        <authorList>
            <person name="Lovell J.T."/>
            <person name="Jenkins J."/>
            <person name="Shu S."/>
            <person name="Juenger T.E."/>
            <person name="Schmutz J."/>
        </authorList>
    </citation>
    <scope>NUCLEOTIDE SEQUENCE</scope>
    <source>
        <strain evidence="2">AP13</strain>
    </source>
</reference>
<dbReference type="AlphaFoldDB" id="A0A8T0WK82"/>
<gene>
    <name evidence="2" type="ORF">PVAP13_2KG342100</name>
</gene>
<evidence type="ECO:0000256" key="1">
    <source>
        <dbReference type="SAM" id="MobiDB-lite"/>
    </source>
</evidence>
<keyword evidence="3" id="KW-1185">Reference proteome</keyword>
<dbReference type="Proteomes" id="UP000823388">
    <property type="component" value="Chromosome 2K"/>
</dbReference>
<name>A0A8T0WK82_PANVG</name>
<protein>
    <submittedName>
        <fullName evidence="2">Uncharacterized protein</fullName>
    </submittedName>
</protein>
<organism evidence="2 3">
    <name type="scientific">Panicum virgatum</name>
    <name type="common">Blackwell switchgrass</name>
    <dbReference type="NCBI Taxonomy" id="38727"/>
    <lineage>
        <taxon>Eukaryota</taxon>
        <taxon>Viridiplantae</taxon>
        <taxon>Streptophyta</taxon>
        <taxon>Embryophyta</taxon>
        <taxon>Tracheophyta</taxon>
        <taxon>Spermatophyta</taxon>
        <taxon>Magnoliopsida</taxon>
        <taxon>Liliopsida</taxon>
        <taxon>Poales</taxon>
        <taxon>Poaceae</taxon>
        <taxon>PACMAD clade</taxon>
        <taxon>Panicoideae</taxon>
        <taxon>Panicodae</taxon>
        <taxon>Paniceae</taxon>
        <taxon>Panicinae</taxon>
        <taxon>Panicum</taxon>
        <taxon>Panicum sect. Hiantes</taxon>
    </lineage>
</organism>
<sequence>MGEGTHLATWGNHWGRREGSRSSRRGGVRGAWKSSRRRREGCTGGEAGRSSWRRMMKAWTSSTGGDDDLRASRLGRRQVSSRPSPRLLFRARGLLPVLFFPRGASFPALEGVCARAHRGSEKFRVTGRDDRLRARLGRLRAAWSRLGAALA</sequence>
<evidence type="ECO:0000313" key="3">
    <source>
        <dbReference type="Proteomes" id="UP000823388"/>
    </source>
</evidence>